<keyword evidence="3" id="KW-1185">Reference proteome</keyword>
<sequence>MRASGSGLGLCAKQSPSEPNSSSTDTGDRTLISESLLIVKNKFEKRAGFLKARTIRESDAPLNLQQISAPCCMSKETYMACPQPSIPTVMPKQERLVMYPFRKASSWLQVAGEPFTACSLS</sequence>
<organism evidence="2 3">
    <name type="scientific">Danionella cerebrum</name>
    <dbReference type="NCBI Taxonomy" id="2873325"/>
    <lineage>
        <taxon>Eukaryota</taxon>
        <taxon>Metazoa</taxon>
        <taxon>Chordata</taxon>
        <taxon>Craniata</taxon>
        <taxon>Vertebrata</taxon>
        <taxon>Euteleostomi</taxon>
        <taxon>Actinopterygii</taxon>
        <taxon>Neopterygii</taxon>
        <taxon>Teleostei</taxon>
        <taxon>Ostariophysi</taxon>
        <taxon>Cypriniformes</taxon>
        <taxon>Danionidae</taxon>
        <taxon>Danioninae</taxon>
        <taxon>Danionella</taxon>
    </lineage>
</organism>
<gene>
    <name evidence="2" type="ORF">DNTS_028590</name>
</gene>
<proteinExistence type="predicted"/>
<evidence type="ECO:0000256" key="1">
    <source>
        <dbReference type="SAM" id="MobiDB-lite"/>
    </source>
</evidence>
<feature type="compositionally biased region" description="Polar residues" evidence="1">
    <location>
        <begin position="14"/>
        <end position="25"/>
    </location>
</feature>
<evidence type="ECO:0000313" key="2">
    <source>
        <dbReference type="EMBL" id="TRY99563.1"/>
    </source>
</evidence>
<feature type="non-terminal residue" evidence="2">
    <location>
        <position position="121"/>
    </location>
</feature>
<feature type="region of interest" description="Disordered" evidence="1">
    <location>
        <begin position="1"/>
        <end position="28"/>
    </location>
</feature>
<reference evidence="2 3" key="1">
    <citation type="journal article" date="2019" name="Sci. Data">
        <title>Hybrid genome assembly and annotation of Danionella translucida.</title>
        <authorList>
            <person name="Kadobianskyi M."/>
            <person name="Schulze L."/>
            <person name="Schuelke M."/>
            <person name="Judkewitz B."/>
        </authorList>
    </citation>
    <scope>NUCLEOTIDE SEQUENCE [LARGE SCALE GENOMIC DNA]</scope>
    <source>
        <strain evidence="2 3">Bolton</strain>
    </source>
</reference>
<dbReference type="AlphaFoldDB" id="A0A553RBN1"/>
<name>A0A553RBN1_9TELE</name>
<dbReference type="EMBL" id="SRMA01025063">
    <property type="protein sequence ID" value="TRY99563.1"/>
    <property type="molecule type" value="Genomic_DNA"/>
</dbReference>
<comment type="caution">
    <text evidence="2">The sequence shown here is derived from an EMBL/GenBank/DDBJ whole genome shotgun (WGS) entry which is preliminary data.</text>
</comment>
<accession>A0A553RBN1</accession>
<protein>
    <submittedName>
        <fullName evidence="2">Uncharacterized protein</fullName>
    </submittedName>
</protein>
<dbReference type="Proteomes" id="UP000316079">
    <property type="component" value="Unassembled WGS sequence"/>
</dbReference>
<evidence type="ECO:0000313" key="3">
    <source>
        <dbReference type="Proteomes" id="UP000316079"/>
    </source>
</evidence>